<dbReference type="VEuPathDB" id="FungiDB:H257_16956"/>
<feature type="region of interest" description="Disordered" evidence="1">
    <location>
        <begin position="32"/>
        <end position="61"/>
    </location>
</feature>
<dbReference type="GeneID" id="20818952"/>
<sequence length="99" mass="10670">MKLTAFVLASVAAMKQSNLTLTAEENAVSGDALYSKLRGNPQSPPPSRSTAEPMTSMSKSGCSDCDACYYPGGNSCLRVFSQEDCNYYSDKYGTKWCAN</sequence>
<dbReference type="RefSeq" id="XP_009843880.1">
    <property type="nucleotide sequence ID" value="XM_009845578.1"/>
</dbReference>
<reference evidence="2" key="1">
    <citation type="submission" date="2013-12" db="EMBL/GenBank/DDBJ databases">
        <title>The Genome Sequence of Aphanomyces astaci APO3.</title>
        <authorList>
            <consortium name="The Broad Institute Genomics Platform"/>
            <person name="Russ C."/>
            <person name="Tyler B."/>
            <person name="van West P."/>
            <person name="Dieguez-Uribeondo J."/>
            <person name="Young S.K."/>
            <person name="Zeng Q."/>
            <person name="Gargeya S."/>
            <person name="Fitzgerald M."/>
            <person name="Abouelleil A."/>
            <person name="Alvarado L."/>
            <person name="Chapman S.B."/>
            <person name="Gainer-Dewar J."/>
            <person name="Goldberg J."/>
            <person name="Griggs A."/>
            <person name="Gujja S."/>
            <person name="Hansen M."/>
            <person name="Howarth C."/>
            <person name="Imamovic A."/>
            <person name="Ireland A."/>
            <person name="Larimer J."/>
            <person name="McCowan C."/>
            <person name="Murphy C."/>
            <person name="Pearson M."/>
            <person name="Poon T.W."/>
            <person name="Priest M."/>
            <person name="Roberts A."/>
            <person name="Saif S."/>
            <person name="Shea T."/>
            <person name="Sykes S."/>
            <person name="Wortman J."/>
            <person name="Nusbaum C."/>
            <person name="Birren B."/>
        </authorList>
    </citation>
    <scope>NUCLEOTIDE SEQUENCE [LARGE SCALE GENOMIC DNA]</scope>
    <source>
        <strain evidence="2">APO3</strain>
    </source>
</reference>
<organism evidence="2">
    <name type="scientific">Aphanomyces astaci</name>
    <name type="common">Crayfish plague agent</name>
    <dbReference type="NCBI Taxonomy" id="112090"/>
    <lineage>
        <taxon>Eukaryota</taxon>
        <taxon>Sar</taxon>
        <taxon>Stramenopiles</taxon>
        <taxon>Oomycota</taxon>
        <taxon>Saprolegniomycetes</taxon>
        <taxon>Saprolegniales</taxon>
        <taxon>Verrucalvaceae</taxon>
        <taxon>Aphanomyces</taxon>
    </lineage>
</organism>
<gene>
    <name evidence="2" type="ORF">H257_16956</name>
</gene>
<feature type="compositionally biased region" description="Polar residues" evidence="1">
    <location>
        <begin position="48"/>
        <end position="61"/>
    </location>
</feature>
<evidence type="ECO:0000256" key="1">
    <source>
        <dbReference type="SAM" id="MobiDB-lite"/>
    </source>
</evidence>
<name>W4FGM3_APHAT</name>
<accession>W4FGM3</accession>
<dbReference type="EMBL" id="KI913208">
    <property type="protein sequence ID" value="ETV66652.1"/>
    <property type="molecule type" value="Genomic_DNA"/>
</dbReference>
<dbReference type="AlphaFoldDB" id="W4FGM3"/>
<protein>
    <submittedName>
        <fullName evidence="2">Uncharacterized protein</fullName>
    </submittedName>
</protein>
<proteinExistence type="predicted"/>
<evidence type="ECO:0000313" key="2">
    <source>
        <dbReference type="EMBL" id="ETV66652.1"/>
    </source>
</evidence>